<protein>
    <submittedName>
        <fullName evidence="4">Por secretion system C-terminal sorting domain-containing protein</fullName>
    </submittedName>
</protein>
<dbReference type="Pfam" id="PF18962">
    <property type="entry name" value="Por_Secre_tail"/>
    <property type="match status" value="1"/>
</dbReference>
<dbReference type="RefSeq" id="WP_283415226.1">
    <property type="nucleotide sequence ID" value="NZ_FXUO01000001.1"/>
</dbReference>
<organism evidence="4 5">
    <name type="scientific">Epilithonimonas pallida</name>
    <dbReference type="NCBI Taxonomy" id="373671"/>
    <lineage>
        <taxon>Bacteria</taxon>
        <taxon>Pseudomonadati</taxon>
        <taxon>Bacteroidota</taxon>
        <taxon>Flavobacteriia</taxon>
        <taxon>Flavobacteriales</taxon>
        <taxon>Weeksellaceae</taxon>
        <taxon>Chryseobacterium group</taxon>
        <taxon>Epilithonimonas</taxon>
    </lineage>
</organism>
<dbReference type="Proteomes" id="UP001158050">
    <property type="component" value="Unassembled WGS sequence"/>
</dbReference>
<proteinExistence type="predicted"/>
<keyword evidence="5" id="KW-1185">Reference proteome</keyword>
<evidence type="ECO:0000256" key="1">
    <source>
        <dbReference type="ARBA" id="ARBA00022729"/>
    </source>
</evidence>
<dbReference type="NCBIfam" id="TIGR04183">
    <property type="entry name" value="Por_Secre_tail"/>
    <property type="match status" value="1"/>
</dbReference>
<feature type="chain" id="PRO_5047192914" evidence="2">
    <location>
        <begin position="20"/>
        <end position="466"/>
    </location>
</feature>
<dbReference type="PROSITE" id="PS51450">
    <property type="entry name" value="LRR"/>
    <property type="match status" value="2"/>
</dbReference>
<reference evidence="4 5" key="1">
    <citation type="submission" date="2017-05" db="EMBL/GenBank/DDBJ databases">
        <authorList>
            <person name="Varghese N."/>
            <person name="Submissions S."/>
        </authorList>
    </citation>
    <scope>NUCLEOTIDE SEQUENCE [LARGE SCALE GENOMIC DNA]</scope>
    <source>
        <strain evidence="4 5">DSM 18015</strain>
    </source>
</reference>
<evidence type="ECO:0000313" key="4">
    <source>
        <dbReference type="EMBL" id="SMP87411.1"/>
    </source>
</evidence>
<sequence>MARKLYSFILFYFFTFSFSQNVTIPDQIFKAYLLNINPTKYQAKDLQGNFTSIDLNNDGEIQVIEAENISYLATTYQNNIIDITGIEAFKNLTELNIEHNTNLKTLSLSNNTKLKKIKGLYNKALESINIENSILLEELDLFDTIINSVNVTNNTKLKKLVITGQYNSLDLSKNINLEEIRIGSNYLKSLNLDNCNLLTKIRIDDDDLVTFNFSPLQGLQDITFANTNMVSIDFSNSNVMYVNFGYNSPNLNSLLLPLQNSNLRGVNIPENINSIDLTKSLNLEYFSISNNKISSLDFSKNLKLKKILISDSNLISSINVSQNINLETLNVFRLPNLSSIYIKNGKKQNFDEGFLECPKLNYVCCDENEKDFFINKGIPNVTTDCLLASQEVNSLNDFKIYPNPSSDYLNFNHKIEYVKIFDIQGKLVLNRKINSNNLNVSELKNGVYIVEVFSENKKSSQKFIKK</sequence>
<dbReference type="SUPFAM" id="SSF52058">
    <property type="entry name" value="L domain-like"/>
    <property type="match status" value="2"/>
</dbReference>
<keyword evidence="1 2" id="KW-0732">Signal</keyword>
<evidence type="ECO:0000256" key="2">
    <source>
        <dbReference type="SAM" id="SignalP"/>
    </source>
</evidence>
<evidence type="ECO:0000259" key="3">
    <source>
        <dbReference type="Pfam" id="PF18962"/>
    </source>
</evidence>
<evidence type="ECO:0000313" key="5">
    <source>
        <dbReference type="Proteomes" id="UP001158050"/>
    </source>
</evidence>
<feature type="domain" description="Secretion system C-terminal sorting" evidence="3">
    <location>
        <begin position="400"/>
        <end position="464"/>
    </location>
</feature>
<dbReference type="Gene3D" id="3.80.10.10">
    <property type="entry name" value="Ribonuclease Inhibitor"/>
    <property type="match status" value="1"/>
</dbReference>
<comment type="caution">
    <text evidence="4">The sequence shown here is derived from an EMBL/GenBank/DDBJ whole genome shotgun (WGS) entry which is preliminary data.</text>
</comment>
<dbReference type="InterPro" id="IPR032675">
    <property type="entry name" value="LRR_dom_sf"/>
</dbReference>
<accession>A0ABY1R147</accession>
<name>A0ABY1R147_9FLAO</name>
<gene>
    <name evidence="4" type="ORF">SAMN05421679_101286</name>
</gene>
<dbReference type="EMBL" id="FXUO01000001">
    <property type="protein sequence ID" value="SMP87411.1"/>
    <property type="molecule type" value="Genomic_DNA"/>
</dbReference>
<dbReference type="InterPro" id="IPR001611">
    <property type="entry name" value="Leu-rich_rpt"/>
</dbReference>
<dbReference type="InterPro" id="IPR026444">
    <property type="entry name" value="Secre_tail"/>
</dbReference>
<feature type="signal peptide" evidence="2">
    <location>
        <begin position="1"/>
        <end position="19"/>
    </location>
</feature>